<dbReference type="InterPro" id="IPR004254">
    <property type="entry name" value="AdipoR/HlyIII-related"/>
</dbReference>
<feature type="binding site" evidence="7">
    <location>
        <position position="207"/>
    </location>
    <ligand>
        <name>Zn(2+)</name>
        <dbReference type="ChEBI" id="CHEBI:29105"/>
    </ligand>
</feature>
<dbReference type="STRING" id="1255658.FM114_14370"/>
<dbReference type="Proteomes" id="UP000188342">
    <property type="component" value="Unassembled WGS sequence"/>
</dbReference>
<feature type="transmembrane region" description="Helical" evidence="8">
    <location>
        <begin position="146"/>
        <end position="167"/>
    </location>
</feature>
<feature type="binding site" evidence="7">
    <location>
        <position position="78"/>
    </location>
    <ligand>
        <name>Zn(2+)</name>
        <dbReference type="ChEBI" id="CHEBI:29105"/>
    </ligand>
</feature>
<feature type="transmembrane region" description="Helical" evidence="8">
    <location>
        <begin position="174"/>
        <end position="194"/>
    </location>
</feature>
<sequence>MQTRSPQAAAERVHDALDDLAAAVKPRLRGWLHQFFAPVMLVAGILVVALAPTRAERLACVVYTLSAVLLFGNSAFYHRGNWTDKVHAVFRRVDHANIFVFIAGSYTPLAVALLEGRSRWVLLGLIWSCALVGVLFRVFWIHAPRWLYVALYVAMGWAAVGWLGSFWSAGGPAVVLLIALGGVIYTLGAVAYGSKRPNPWPQTFGFHEVFHLCTVLAAVAHFVAICLALFAHHGG</sequence>
<name>A0A1R4KGV9_9ACTN</name>
<evidence type="ECO:0000256" key="3">
    <source>
        <dbReference type="ARBA" id="ARBA00022475"/>
    </source>
</evidence>
<evidence type="ECO:0000313" key="10">
    <source>
        <dbReference type="Proteomes" id="UP000188342"/>
    </source>
</evidence>
<evidence type="ECO:0000256" key="4">
    <source>
        <dbReference type="ARBA" id="ARBA00022692"/>
    </source>
</evidence>
<dbReference type="GO" id="GO:0005886">
    <property type="term" value="C:plasma membrane"/>
    <property type="evidence" value="ECO:0007669"/>
    <property type="project" value="UniProtKB-SubCell"/>
</dbReference>
<comment type="similarity">
    <text evidence="2">Belongs to the UPF0073 (Hly-III) family.</text>
</comment>
<keyword evidence="5 8" id="KW-1133">Transmembrane helix</keyword>
<dbReference type="GO" id="GO:0140911">
    <property type="term" value="F:pore-forming activity"/>
    <property type="evidence" value="ECO:0007669"/>
    <property type="project" value="InterPro"/>
</dbReference>
<evidence type="ECO:0000256" key="1">
    <source>
        <dbReference type="ARBA" id="ARBA00004651"/>
    </source>
</evidence>
<comment type="subcellular location">
    <subcellularLocation>
        <location evidence="1">Cell membrane</location>
        <topology evidence="1">Multi-pass membrane protein</topology>
    </subcellularLocation>
</comment>
<keyword evidence="7" id="KW-0862">Zinc</keyword>
<keyword evidence="10" id="KW-1185">Reference proteome</keyword>
<gene>
    <name evidence="9" type="ORF">FM114_14370</name>
</gene>
<organism evidence="9 10">
    <name type="scientific">Luteococcus japonicus LSP_Lj1</name>
    <dbReference type="NCBI Taxonomy" id="1255658"/>
    <lineage>
        <taxon>Bacteria</taxon>
        <taxon>Bacillati</taxon>
        <taxon>Actinomycetota</taxon>
        <taxon>Actinomycetes</taxon>
        <taxon>Propionibacteriales</taxon>
        <taxon>Propionibacteriaceae</taxon>
        <taxon>Luteococcus</taxon>
    </lineage>
</organism>
<feature type="transmembrane region" description="Helical" evidence="8">
    <location>
        <begin position="58"/>
        <end position="76"/>
    </location>
</feature>
<protein>
    <submittedName>
        <fullName evidence="9">COG1272: Predicted membrane protein hemolysin III homolog</fullName>
    </submittedName>
</protein>
<evidence type="ECO:0000256" key="7">
    <source>
        <dbReference type="PIRSR" id="PIRSR604254-1"/>
    </source>
</evidence>
<keyword evidence="4 8" id="KW-0812">Transmembrane</keyword>
<dbReference type="GO" id="GO:0046872">
    <property type="term" value="F:metal ion binding"/>
    <property type="evidence" value="ECO:0007669"/>
    <property type="project" value="UniProtKB-KW"/>
</dbReference>
<dbReference type="AlphaFoldDB" id="A0A1R4KGV9"/>
<feature type="transmembrane region" description="Helical" evidence="8">
    <location>
        <begin position="31"/>
        <end position="51"/>
    </location>
</feature>
<accession>A0A1R4KGV9</accession>
<evidence type="ECO:0000256" key="8">
    <source>
        <dbReference type="SAM" id="Phobius"/>
    </source>
</evidence>
<dbReference type="PANTHER" id="PTHR20855:SF3">
    <property type="entry name" value="LD03007P"/>
    <property type="match status" value="1"/>
</dbReference>
<evidence type="ECO:0000313" key="9">
    <source>
        <dbReference type="EMBL" id="SJN43492.1"/>
    </source>
</evidence>
<keyword evidence="7" id="KW-0479">Metal-binding</keyword>
<feature type="transmembrane region" description="Helical" evidence="8">
    <location>
        <begin position="209"/>
        <end position="231"/>
    </location>
</feature>
<evidence type="ECO:0000256" key="6">
    <source>
        <dbReference type="ARBA" id="ARBA00023136"/>
    </source>
</evidence>
<feature type="transmembrane region" description="Helical" evidence="8">
    <location>
        <begin position="121"/>
        <end position="140"/>
    </location>
</feature>
<reference evidence="9 10" key="1">
    <citation type="submission" date="2017-02" db="EMBL/GenBank/DDBJ databases">
        <authorList>
            <person name="Peterson S.W."/>
        </authorList>
    </citation>
    <scope>NUCLEOTIDE SEQUENCE [LARGE SCALE GENOMIC DNA]</scope>
    <source>
        <strain evidence="9 10">LSP_Lj1</strain>
    </source>
</reference>
<dbReference type="NCBIfam" id="TIGR01065">
    <property type="entry name" value="hlyIII"/>
    <property type="match status" value="1"/>
</dbReference>
<proteinExistence type="inferred from homology"/>
<feature type="transmembrane region" description="Helical" evidence="8">
    <location>
        <begin position="96"/>
        <end position="114"/>
    </location>
</feature>
<keyword evidence="3" id="KW-1003">Cell membrane</keyword>
<dbReference type="Pfam" id="PF03006">
    <property type="entry name" value="HlyIII"/>
    <property type="match status" value="1"/>
</dbReference>
<dbReference type="OrthoDB" id="9813689at2"/>
<dbReference type="InterPro" id="IPR005744">
    <property type="entry name" value="Hy-lIII"/>
</dbReference>
<dbReference type="PANTHER" id="PTHR20855">
    <property type="entry name" value="ADIPOR/PROGESTIN RECEPTOR-RELATED"/>
    <property type="match status" value="1"/>
</dbReference>
<dbReference type="EMBL" id="FUKQ01000052">
    <property type="protein sequence ID" value="SJN43492.1"/>
    <property type="molecule type" value="Genomic_DNA"/>
</dbReference>
<feature type="binding site" evidence="7">
    <location>
        <position position="211"/>
    </location>
    <ligand>
        <name>Zn(2+)</name>
        <dbReference type="ChEBI" id="CHEBI:29105"/>
    </ligand>
</feature>
<evidence type="ECO:0000256" key="2">
    <source>
        <dbReference type="ARBA" id="ARBA00008488"/>
    </source>
</evidence>
<dbReference type="RefSeq" id="WP_094765824.1">
    <property type="nucleotide sequence ID" value="NZ_FUKQ01000052.1"/>
</dbReference>
<keyword evidence="6 8" id="KW-0472">Membrane</keyword>
<evidence type="ECO:0000256" key="5">
    <source>
        <dbReference type="ARBA" id="ARBA00022989"/>
    </source>
</evidence>